<gene>
    <name evidence="3" type="ORF">BKP35_06040</name>
</gene>
<feature type="signal peptide" evidence="1">
    <location>
        <begin position="1"/>
        <end position="19"/>
    </location>
</feature>
<dbReference type="SMART" id="SM00450">
    <property type="entry name" value="RHOD"/>
    <property type="match status" value="1"/>
</dbReference>
<dbReference type="PROSITE" id="PS51257">
    <property type="entry name" value="PROKAR_LIPOPROTEIN"/>
    <property type="match status" value="1"/>
</dbReference>
<keyword evidence="1" id="KW-0732">Signal</keyword>
<dbReference type="PANTHER" id="PTHR43031">
    <property type="entry name" value="FAD-DEPENDENT OXIDOREDUCTASE"/>
    <property type="match status" value="1"/>
</dbReference>
<evidence type="ECO:0000259" key="2">
    <source>
        <dbReference type="PROSITE" id="PS50206"/>
    </source>
</evidence>
<dbReference type="EMBL" id="MLQQ01000005">
    <property type="protein sequence ID" value="OIJ14607.1"/>
    <property type="molecule type" value="Genomic_DNA"/>
</dbReference>
<proteinExistence type="predicted"/>
<dbReference type="RefSeq" id="WP_071312488.1">
    <property type="nucleotide sequence ID" value="NZ_MLQQ01000005.1"/>
</dbReference>
<feature type="chain" id="PRO_5039545129" description="Rhodanese domain-containing protein" evidence="1">
    <location>
        <begin position="20"/>
        <end position="133"/>
    </location>
</feature>
<comment type="caution">
    <text evidence="3">The sequence shown here is derived from an EMBL/GenBank/DDBJ whole genome shotgun (WGS) entry which is preliminary data.</text>
</comment>
<reference evidence="3 4" key="1">
    <citation type="submission" date="2016-10" db="EMBL/GenBank/DDBJ databases">
        <title>Draft genome sequences of four alkaliphilic bacteria belonging to the Anaerobacillus genus.</title>
        <authorList>
            <person name="Bassil N.M."/>
            <person name="Lloyd J.R."/>
        </authorList>
    </citation>
    <scope>NUCLEOTIDE SEQUENCE [LARGE SCALE GENOMIC DNA]</scope>
    <source>
        <strain evidence="3 4">DSM 15340</strain>
    </source>
</reference>
<dbReference type="PROSITE" id="PS50206">
    <property type="entry name" value="RHODANESE_3"/>
    <property type="match status" value="1"/>
</dbReference>
<dbReference type="Proteomes" id="UP000180098">
    <property type="component" value="Unassembled WGS sequence"/>
</dbReference>
<dbReference type="PANTHER" id="PTHR43031:SF17">
    <property type="entry name" value="SULFURTRANSFERASE YTWF-RELATED"/>
    <property type="match status" value="1"/>
</dbReference>
<dbReference type="Pfam" id="PF00581">
    <property type="entry name" value="Rhodanese"/>
    <property type="match status" value="1"/>
</dbReference>
<dbReference type="InterPro" id="IPR050229">
    <property type="entry name" value="GlpE_sulfurtransferase"/>
</dbReference>
<evidence type="ECO:0000256" key="1">
    <source>
        <dbReference type="SAM" id="SignalP"/>
    </source>
</evidence>
<dbReference type="SUPFAM" id="SSF52821">
    <property type="entry name" value="Rhodanese/Cell cycle control phosphatase"/>
    <property type="match status" value="1"/>
</dbReference>
<dbReference type="CDD" id="cd00158">
    <property type="entry name" value="RHOD"/>
    <property type="match status" value="1"/>
</dbReference>
<dbReference type="AlphaFoldDB" id="A0A1S2LSG1"/>
<evidence type="ECO:0000313" key="4">
    <source>
        <dbReference type="Proteomes" id="UP000180098"/>
    </source>
</evidence>
<accession>A0A1S2LSG1</accession>
<dbReference type="InterPro" id="IPR001763">
    <property type="entry name" value="Rhodanese-like_dom"/>
</dbReference>
<feature type="domain" description="Rhodanese" evidence="2">
    <location>
        <begin position="47"/>
        <end position="131"/>
    </location>
</feature>
<evidence type="ECO:0000313" key="3">
    <source>
        <dbReference type="EMBL" id="OIJ14607.1"/>
    </source>
</evidence>
<dbReference type="InterPro" id="IPR036873">
    <property type="entry name" value="Rhodanese-like_dom_sf"/>
</dbReference>
<dbReference type="Gene3D" id="3.40.250.10">
    <property type="entry name" value="Rhodanese-like domain"/>
    <property type="match status" value="1"/>
</dbReference>
<sequence length="133" mass="14667">MKKLLSVLIIGFLSMIVVTGCSEGEASAIKQMHVNDILERMAQSEESGDGAIYIDVREVHEFDEAHIDGFINYPLSTLENTLSDLPMDNEIIIICRSGNRSMQAASLLKENGFNELTNVQGAMVEWQGETSSN</sequence>
<organism evidence="3 4">
    <name type="scientific">Anaerobacillus arseniciselenatis</name>
    <dbReference type="NCBI Taxonomy" id="85682"/>
    <lineage>
        <taxon>Bacteria</taxon>
        <taxon>Bacillati</taxon>
        <taxon>Bacillota</taxon>
        <taxon>Bacilli</taxon>
        <taxon>Bacillales</taxon>
        <taxon>Bacillaceae</taxon>
        <taxon>Anaerobacillus</taxon>
    </lineage>
</organism>
<keyword evidence="4" id="KW-1185">Reference proteome</keyword>
<protein>
    <recommendedName>
        <fullName evidence="2">Rhodanese domain-containing protein</fullName>
    </recommendedName>
</protein>
<name>A0A1S2LSG1_9BACI</name>